<protein>
    <submittedName>
        <fullName evidence="8">RNA polymerase sigma-70 factor (Sigma-E family)</fullName>
    </submittedName>
</protein>
<keyword evidence="9" id="KW-1185">Reference proteome</keyword>
<dbReference type="Pfam" id="PF08281">
    <property type="entry name" value="Sigma70_r4_2"/>
    <property type="match status" value="1"/>
</dbReference>
<evidence type="ECO:0000313" key="8">
    <source>
        <dbReference type="EMBL" id="RZS34890.1"/>
    </source>
</evidence>
<evidence type="ECO:0000259" key="7">
    <source>
        <dbReference type="Pfam" id="PF08281"/>
    </source>
</evidence>
<proteinExistence type="inferred from homology"/>
<feature type="domain" description="RNA polymerase sigma factor 70 region 4 type 2" evidence="7">
    <location>
        <begin position="104"/>
        <end position="156"/>
    </location>
</feature>
<dbReference type="SUPFAM" id="SSF88659">
    <property type="entry name" value="Sigma3 and sigma4 domains of RNA polymerase sigma factors"/>
    <property type="match status" value="1"/>
</dbReference>
<dbReference type="GO" id="GO:0003677">
    <property type="term" value="F:DNA binding"/>
    <property type="evidence" value="ECO:0007669"/>
    <property type="project" value="UniProtKB-KW"/>
</dbReference>
<dbReference type="AlphaFoldDB" id="A0A4Q7KIX3"/>
<accession>A0A4Q7KIX3</accession>
<dbReference type="InterPro" id="IPR007627">
    <property type="entry name" value="RNA_pol_sigma70_r2"/>
</dbReference>
<dbReference type="InterPro" id="IPR013325">
    <property type="entry name" value="RNA_pol_sigma_r2"/>
</dbReference>
<dbReference type="CDD" id="cd06171">
    <property type="entry name" value="Sigma70_r4"/>
    <property type="match status" value="1"/>
</dbReference>
<evidence type="ECO:0000256" key="2">
    <source>
        <dbReference type="ARBA" id="ARBA00023015"/>
    </source>
</evidence>
<comment type="similarity">
    <text evidence="1">Belongs to the sigma-70 factor family. ECF subfamily.</text>
</comment>
<dbReference type="Gene3D" id="1.10.1740.10">
    <property type="match status" value="1"/>
</dbReference>
<dbReference type="NCBIfam" id="TIGR02937">
    <property type="entry name" value="sigma70-ECF"/>
    <property type="match status" value="1"/>
</dbReference>
<dbReference type="NCBIfam" id="TIGR02983">
    <property type="entry name" value="SigE-fam_strep"/>
    <property type="match status" value="1"/>
</dbReference>
<dbReference type="InterPro" id="IPR014284">
    <property type="entry name" value="RNA_pol_sigma-70_dom"/>
</dbReference>
<evidence type="ECO:0000256" key="3">
    <source>
        <dbReference type="ARBA" id="ARBA00023082"/>
    </source>
</evidence>
<evidence type="ECO:0000256" key="4">
    <source>
        <dbReference type="ARBA" id="ARBA00023125"/>
    </source>
</evidence>
<dbReference type="Proteomes" id="UP000294257">
    <property type="component" value="Unassembled WGS sequence"/>
</dbReference>
<evidence type="ECO:0000256" key="5">
    <source>
        <dbReference type="ARBA" id="ARBA00023163"/>
    </source>
</evidence>
<evidence type="ECO:0000259" key="6">
    <source>
        <dbReference type="Pfam" id="PF04542"/>
    </source>
</evidence>
<comment type="caution">
    <text evidence="8">The sequence shown here is derived from an EMBL/GenBank/DDBJ whole genome shotgun (WGS) entry which is preliminary data.</text>
</comment>
<keyword evidence="4" id="KW-0238">DNA-binding</keyword>
<dbReference type="PANTHER" id="PTHR43133">
    <property type="entry name" value="RNA POLYMERASE ECF-TYPE SIGMA FACTO"/>
    <property type="match status" value="1"/>
</dbReference>
<dbReference type="InterPro" id="IPR039425">
    <property type="entry name" value="RNA_pol_sigma-70-like"/>
</dbReference>
<keyword evidence="2" id="KW-0805">Transcription regulation</keyword>
<dbReference type="OrthoDB" id="3783006at2"/>
<dbReference type="GO" id="GO:0006352">
    <property type="term" value="P:DNA-templated transcription initiation"/>
    <property type="evidence" value="ECO:0007669"/>
    <property type="project" value="InterPro"/>
</dbReference>
<organism evidence="8 9">
    <name type="scientific">Herbihabitans rhizosphaerae</name>
    <dbReference type="NCBI Taxonomy" id="1872711"/>
    <lineage>
        <taxon>Bacteria</taxon>
        <taxon>Bacillati</taxon>
        <taxon>Actinomycetota</taxon>
        <taxon>Actinomycetes</taxon>
        <taxon>Pseudonocardiales</taxon>
        <taxon>Pseudonocardiaceae</taxon>
        <taxon>Herbihabitans</taxon>
    </lineage>
</organism>
<feature type="domain" description="RNA polymerase sigma-70 region 2" evidence="6">
    <location>
        <begin position="12"/>
        <end position="76"/>
    </location>
</feature>
<dbReference type="Pfam" id="PF04542">
    <property type="entry name" value="Sigma70_r2"/>
    <property type="match status" value="1"/>
</dbReference>
<dbReference type="GO" id="GO:0016987">
    <property type="term" value="F:sigma factor activity"/>
    <property type="evidence" value="ECO:0007669"/>
    <property type="project" value="UniProtKB-KW"/>
</dbReference>
<dbReference type="InterPro" id="IPR014325">
    <property type="entry name" value="RNA_pol_sigma-E_actinobac"/>
</dbReference>
<dbReference type="PANTHER" id="PTHR43133:SF50">
    <property type="entry name" value="ECF RNA POLYMERASE SIGMA FACTOR SIGM"/>
    <property type="match status" value="1"/>
</dbReference>
<gene>
    <name evidence="8" type="ORF">EV193_108240</name>
</gene>
<dbReference type="SUPFAM" id="SSF88946">
    <property type="entry name" value="Sigma2 domain of RNA polymerase sigma factors"/>
    <property type="match status" value="1"/>
</dbReference>
<name>A0A4Q7KIX3_9PSEU</name>
<keyword evidence="3" id="KW-0731">Sigma factor</keyword>
<dbReference type="InterPro" id="IPR013249">
    <property type="entry name" value="RNA_pol_sigma70_r4_t2"/>
</dbReference>
<dbReference type="EMBL" id="SGWQ01000008">
    <property type="protein sequence ID" value="RZS34890.1"/>
    <property type="molecule type" value="Genomic_DNA"/>
</dbReference>
<dbReference type="InterPro" id="IPR036388">
    <property type="entry name" value="WH-like_DNA-bd_sf"/>
</dbReference>
<dbReference type="Gene3D" id="1.10.10.10">
    <property type="entry name" value="Winged helix-like DNA-binding domain superfamily/Winged helix DNA-binding domain"/>
    <property type="match status" value="1"/>
</dbReference>
<sequence>MRRDEQYSEYVSERLPTLRRTAYLLCGDSHRADDIVQAAITRLYLHWRKAQAADNLDAYVRRILVRTFLNEQRRAWISRVRLTGRPAETPTPPAPPGPDIETQELLRAALQRVSPRQRAALVLRFLCDLPVAEVAAQLGCSEGNVKSLTANGLTALRRQLGDRHPALAGGSES</sequence>
<keyword evidence="5" id="KW-0804">Transcription</keyword>
<dbReference type="InterPro" id="IPR013324">
    <property type="entry name" value="RNA_pol_sigma_r3/r4-like"/>
</dbReference>
<evidence type="ECO:0000313" key="9">
    <source>
        <dbReference type="Proteomes" id="UP000294257"/>
    </source>
</evidence>
<reference evidence="8 9" key="1">
    <citation type="submission" date="2019-02" db="EMBL/GenBank/DDBJ databases">
        <title>Genomic Encyclopedia of Type Strains, Phase IV (KMG-IV): sequencing the most valuable type-strain genomes for metagenomic binning, comparative biology and taxonomic classification.</title>
        <authorList>
            <person name="Goeker M."/>
        </authorList>
    </citation>
    <scope>NUCLEOTIDE SEQUENCE [LARGE SCALE GENOMIC DNA]</scope>
    <source>
        <strain evidence="8 9">DSM 101727</strain>
    </source>
</reference>
<evidence type="ECO:0000256" key="1">
    <source>
        <dbReference type="ARBA" id="ARBA00010641"/>
    </source>
</evidence>